<evidence type="ECO:0000313" key="4">
    <source>
        <dbReference type="Proteomes" id="UP000198598"/>
    </source>
</evidence>
<organism evidence="3 4">
    <name type="scientific">Spirosoma endophyticum</name>
    <dbReference type="NCBI Taxonomy" id="662367"/>
    <lineage>
        <taxon>Bacteria</taxon>
        <taxon>Pseudomonadati</taxon>
        <taxon>Bacteroidota</taxon>
        <taxon>Cytophagia</taxon>
        <taxon>Cytophagales</taxon>
        <taxon>Cytophagaceae</taxon>
        <taxon>Spirosoma</taxon>
    </lineage>
</organism>
<evidence type="ECO:0000256" key="2">
    <source>
        <dbReference type="SAM" id="Phobius"/>
    </source>
</evidence>
<reference evidence="3 4" key="1">
    <citation type="submission" date="2016-10" db="EMBL/GenBank/DDBJ databases">
        <authorList>
            <person name="de Groot N.N."/>
        </authorList>
    </citation>
    <scope>NUCLEOTIDE SEQUENCE [LARGE SCALE GENOMIC DNA]</scope>
    <source>
        <strain evidence="3 4">DSM 26130</strain>
    </source>
</reference>
<feature type="transmembrane region" description="Helical" evidence="2">
    <location>
        <begin position="12"/>
        <end position="44"/>
    </location>
</feature>
<keyword evidence="2" id="KW-0472">Membrane</keyword>
<keyword evidence="2" id="KW-0812">Transmembrane</keyword>
<feature type="region of interest" description="Disordered" evidence="1">
    <location>
        <begin position="79"/>
        <end position="107"/>
    </location>
</feature>
<evidence type="ECO:0000256" key="1">
    <source>
        <dbReference type="SAM" id="MobiDB-lite"/>
    </source>
</evidence>
<sequence length="107" mass="12276">MNNNLLRSILAGLLLGVALFVMPFFLIRLVFFFVIIGVLFRLFGGGRFRGRWGRGRRFGYMPAFADRIRQMSDEEYTTFKQRYDQGPGQTGGAQKPTETTDTTKQQN</sequence>
<keyword evidence="4" id="KW-1185">Reference proteome</keyword>
<proteinExistence type="predicted"/>
<evidence type="ECO:0000313" key="3">
    <source>
        <dbReference type="EMBL" id="SFF05296.1"/>
    </source>
</evidence>
<dbReference type="OrthoDB" id="965687at2"/>
<gene>
    <name evidence="3" type="ORF">SAMN05216167_12632</name>
</gene>
<feature type="compositionally biased region" description="Polar residues" evidence="1">
    <location>
        <begin position="96"/>
        <end position="107"/>
    </location>
</feature>
<keyword evidence="2" id="KW-1133">Transmembrane helix</keyword>
<dbReference type="AlphaFoldDB" id="A0A1I2FLA6"/>
<dbReference type="Proteomes" id="UP000198598">
    <property type="component" value="Unassembled WGS sequence"/>
</dbReference>
<dbReference type="RefSeq" id="WP_093833826.1">
    <property type="nucleotide sequence ID" value="NZ_FOLQ01000026.1"/>
</dbReference>
<name>A0A1I2FLA6_9BACT</name>
<protein>
    <submittedName>
        <fullName evidence="3">Uncharacterized protein</fullName>
    </submittedName>
</protein>
<accession>A0A1I2FLA6</accession>
<dbReference type="EMBL" id="FOLQ01000026">
    <property type="protein sequence ID" value="SFF05296.1"/>
    <property type="molecule type" value="Genomic_DNA"/>
</dbReference>